<dbReference type="EMBL" id="WNTK01005837">
    <property type="protein sequence ID" value="KAG9463816.1"/>
    <property type="molecule type" value="Genomic_DNA"/>
</dbReference>
<proteinExistence type="predicted"/>
<keyword evidence="1" id="KW-0812">Transmembrane</keyword>
<feature type="transmembrane region" description="Helical" evidence="1">
    <location>
        <begin position="44"/>
        <end position="66"/>
    </location>
</feature>
<evidence type="ECO:0000256" key="1">
    <source>
        <dbReference type="SAM" id="Phobius"/>
    </source>
</evidence>
<organism evidence="2 3">
    <name type="scientific">Eleutherodactylus coqui</name>
    <name type="common">Puerto Rican coqui</name>
    <dbReference type="NCBI Taxonomy" id="57060"/>
    <lineage>
        <taxon>Eukaryota</taxon>
        <taxon>Metazoa</taxon>
        <taxon>Chordata</taxon>
        <taxon>Craniata</taxon>
        <taxon>Vertebrata</taxon>
        <taxon>Euteleostomi</taxon>
        <taxon>Amphibia</taxon>
        <taxon>Batrachia</taxon>
        <taxon>Anura</taxon>
        <taxon>Neobatrachia</taxon>
        <taxon>Hyloidea</taxon>
        <taxon>Eleutherodactylidae</taxon>
        <taxon>Eleutherodactylinae</taxon>
        <taxon>Eleutherodactylus</taxon>
        <taxon>Eleutherodactylus</taxon>
    </lineage>
</organism>
<comment type="caution">
    <text evidence="2">The sequence shown here is derived from an EMBL/GenBank/DDBJ whole genome shotgun (WGS) entry which is preliminary data.</text>
</comment>
<evidence type="ECO:0000313" key="3">
    <source>
        <dbReference type="Proteomes" id="UP000770717"/>
    </source>
</evidence>
<gene>
    <name evidence="2" type="ORF">GDO78_021022</name>
</gene>
<reference evidence="2" key="1">
    <citation type="thesis" date="2020" institute="ProQuest LLC" country="789 East Eisenhower Parkway, Ann Arbor, MI, USA">
        <title>Comparative Genomics and Chromosome Evolution.</title>
        <authorList>
            <person name="Mudd A.B."/>
        </authorList>
    </citation>
    <scope>NUCLEOTIDE SEQUENCE</scope>
    <source>
        <strain evidence="2">HN-11 Male</strain>
        <tissue evidence="2">Kidney and liver</tissue>
    </source>
</reference>
<dbReference type="AlphaFoldDB" id="A0A8J6BAV9"/>
<keyword evidence="1" id="KW-0472">Membrane</keyword>
<name>A0A8J6BAV9_ELECQ</name>
<keyword evidence="3" id="KW-1185">Reference proteome</keyword>
<dbReference type="Proteomes" id="UP000770717">
    <property type="component" value="Unassembled WGS sequence"/>
</dbReference>
<sequence>MREPRMRRSEFHRCDARRFSLKIVSHSRVKVVEYDTWLSFLTRYLSYLCVGSHTWMMFFMVIRSVLSFSVKQLEKGSGPEPSSYLEYVILRV</sequence>
<evidence type="ECO:0000313" key="2">
    <source>
        <dbReference type="EMBL" id="KAG9463816.1"/>
    </source>
</evidence>
<protein>
    <submittedName>
        <fullName evidence="2">Uncharacterized protein</fullName>
    </submittedName>
</protein>
<keyword evidence="1" id="KW-1133">Transmembrane helix</keyword>
<accession>A0A8J6BAV9</accession>